<reference evidence="1 2" key="2">
    <citation type="submission" date="2008-10" db="EMBL/GenBank/DDBJ databases">
        <authorList>
            <person name="Fulton L."/>
            <person name="Clifton S."/>
            <person name="Fulton B."/>
            <person name="Xu J."/>
            <person name="Minx P."/>
            <person name="Pepin K.H."/>
            <person name="Johnson M."/>
            <person name="Bhonagiri V."/>
            <person name="Nash W.E."/>
            <person name="Mardis E.R."/>
            <person name="Wilson R.K."/>
        </authorList>
    </citation>
    <scope>NUCLEOTIDE SEQUENCE [LARGE SCALE GENOMIC DNA]</scope>
    <source>
        <strain evidence="1 2">DSM 18315</strain>
    </source>
</reference>
<dbReference type="Proteomes" id="UP000005510">
    <property type="component" value="Unassembled WGS sequence"/>
</dbReference>
<name>B7B5M2_9BACT</name>
<dbReference type="STRING" id="537006.PRABACTJOHN_00317"/>
<comment type="caution">
    <text evidence="1">The sequence shown here is derived from an EMBL/GenBank/DDBJ whole genome shotgun (WGS) entry which is preliminary data.</text>
</comment>
<proteinExistence type="predicted"/>
<accession>B7B5M2</accession>
<evidence type="ECO:0000313" key="1">
    <source>
        <dbReference type="EMBL" id="EEC98253.1"/>
    </source>
</evidence>
<reference evidence="1 2" key="1">
    <citation type="submission" date="2008-10" db="EMBL/GenBank/DDBJ databases">
        <title>Draft genome sequence of Parabacteroides johnsonii (DSM 18315).</title>
        <authorList>
            <person name="Sudarsanam P."/>
            <person name="Ley R."/>
            <person name="Guruge J."/>
            <person name="Turnbaugh P.J."/>
            <person name="Mahowald M."/>
            <person name="Liep D."/>
            <person name="Gordon J."/>
        </authorList>
    </citation>
    <scope>NUCLEOTIDE SEQUENCE [LARGE SCALE GENOMIC DNA]</scope>
    <source>
        <strain evidence="1 2">DSM 18315</strain>
    </source>
</reference>
<dbReference type="HOGENOM" id="CLU_3219687_0_0_10"/>
<organism evidence="1 2">
    <name type="scientific">Parabacteroides johnsonii DSM 18315</name>
    <dbReference type="NCBI Taxonomy" id="537006"/>
    <lineage>
        <taxon>Bacteria</taxon>
        <taxon>Pseudomonadati</taxon>
        <taxon>Bacteroidota</taxon>
        <taxon>Bacteroidia</taxon>
        <taxon>Bacteroidales</taxon>
        <taxon>Tannerellaceae</taxon>
        <taxon>Parabacteroides</taxon>
    </lineage>
</organism>
<dbReference type="EMBL" id="ABYH01000031">
    <property type="protein sequence ID" value="EEC98253.1"/>
    <property type="molecule type" value="Genomic_DNA"/>
</dbReference>
<dbReference type="AlphaFoldDB" id="B7B5M2"/>
<gene>
    <name evidence="1" type="ORF">PRABACTJOHN_00317</name>
</gene>
<sequence>MGVKFHIVFNCHIFIRFSITSFTSLCNFFQIGKFYLLFELDIYL</sequence>
<protein>
    <submittedName>
        <fullName evidence="1">Uncharacterized protein</fullName>
    </submittedName>
</protein>
<evidence type="ECO:0000313" key="2">
    <source>
        <dbReference type="Proteomes" id="UP000005510"/>
    </source>
</evidence>